<reference evidence="1" key="1">
    <citation type="submission" date="2018-05" db="EMBL/GenBank/DDBJ databases">
        <authorList>
            <person name="Lanie J.A."/>
            <person name="Ng W.-L."/>
            <person name="Kazmierczak K.M."/>
            <person name="Andrzejewski T.M."/>
            <person name="Davidsen T.M."/>
            <person name="Wayne K.J."/>
            <person name="Tettelin H."/>
            <person name="Glass J.I."/>
            <person name="Rusch D."/>
            <person name="Podicherti R."/>
            <person name="Tsui H.-C.T."/>
            <person name="Winkler M.E."/>
        </authorList>
    </citation>
    <scope>NUCLEOTIDE SEQUENCE</scope>
</reference>
<sequence length="151" mass="16446">MSGYIRPDIIDGELKSVSSKDGVGNTLNYENPDGFESVTVCWKRTSAQGHLILWVTVPGFGMPTFFNDSNGYSAHIHLDSLGGDTEPLGHKATASSSYIVQEVRIDGDKILLLANGVLFNTYKMDKPRKFTTFAIGNNVGGEGVIDYIIIK</sequence>
<accession>A0A382UJ18</accession>
<proteinExistence type="predicted"/>
<protein>
    <submittedName>
        <fullName evidence="1">Uncharacterized protein</fullName>
    </submittedName>
</protein>
<gene>
    <name evidence="1" type="ORF">METZ01_LOCUS386542</name>
</gene>
<name>A0A382UJ18_9ZZZZ</name>
<dbReference type="EMBL" id="UINC01144275">
    <property type="protein sequence ID" value="SVD33688.1"/>
    <property type="molecule type" value="Genomic_DNA"/>
</dbReference>
<dbReference type="AlphaFoldDB" id="A0A382UJ18"/>
<evidence type="ECO:0000313" key="1">
    <source>
        <dbReference type="EMBL" id="SVD33688.1"/>
    </source>
</evidence>
<organism evidence="1">
    <name type="scientific">marine metagenome</name>
    <dbReference type="NCBI Taxonomy" id="408172"/>
    <lineage>
        <taxon>unclassified sequences</taxon>
        <taxon>metagenomes</taxon>
        <taxon>ecological metagenomes</taxon>
    </lineage>
</organism>